<dbReference type="AlphaFoldDB" id="A0A8J3EQH6"/>
<evidence type="ECO:0000313" key="2">
    <source>
        <dbReference type="Proteomes" id="UP000621856"/>
    </source>
</evidence>
<evidence type="ECO:0000313" key="1">
    <source>
        <dbReference type="EMBL" id="GGH95474.1"/>
    </source>
</evidence>
<dbReference type="Proteomes" id="UP000621856">
    <property type="component" value="Unassembled WGS sequence"/>
</dbReference>
<reference evidence="1" key="1">
    <citation type="journal article" date="2014" name="Int. J. Syst. Evol. Microbiol.">
        <title>Complete genome sequence of Corynebacterium casei LMG S-19264T (=DSM 44701T), isolated from a smear-ripened cheese.</title>
        <authorList>
            <consortium name="US DOE Joint Genome Institute (JGI-PGF)"/>
            <person name="Walter F."/>
            <person name="Albersmeier A."/>
            <person name="Kalinowski J."/>
            <person name="Ruckert C."/>
        </authorList>
    </citation>
    <scope>NUCLEOTIDE SEQUENCE</scope>
    <source>
        <strain evidence="1">CGMCC 1.14984</strain>
    </source>
</reference>
<comment type="caution">
    <text evidence="1">The sequence shown here is derived from an EMBL/GenBank/DDBJ whole genome shotgun (WGS) entry which is preliminary data.</text>
</comment>
<sequence>MIEPLVEHDRARVFLTGYAGRAQILPRHLGLPGQATGAAHRRGDEVELLPDICAQITMVPDRFASQQALRRHDKVGNSARG</sequence>
<proteinExistence type="predicted"/>
<dbReference type="EMBL" id="BMGZ01000001">
    <property type="protein sequence ID" value="GGH95474.1"/>
    <property type="molecule type" value="Genomic_DNA"/>
</dbReference>
<organism evidence="1 2">
    <name type="scientific">Aquisalinus luteolus</name>
    <dbReference type="NCBI Taxonomy" id="1566827"/>
    <lineage>
        <taxon>Bacteria</taxon>
        <taxon>Pseudomonadati</taxon>
        <taxon>Pseudomonadota</taxon>
        <taxon>Alphaproteobacteria</taxon>
        <taxon>Parvularculales</taxon>
        <taxon>Parvularculaceae</taxon>
        <taxon>Aquisalinus</taxon>
    </lineage>
</organism>
<reference evidence="1" key="2">
    <citation type="submission" date="2020-09" db="EMBL/GenBank/DDBJ databases">
        <authorList>
            <person name="Sun Q."/>
            <person name="Zhou Y."/>
        </authorList>
    </citation>
    <scope>NUCLEOTIDE SEQUENCE</scope>
    <source>
        <strain evidence="1">CGMCC 1.14984</strain>
    </source>
</reference>
<protein>
    <submittedName>
        <fullName evidence="1">Uncharacterized protein</fullName>
    </submittedName>
</protein>
<gene>
    <name evidence="1" type="ORF">GCM10011355_12100</name>
</gene>
<accession>A0A8J3EQH6</accession>
<name>A0A8J3EQH6_9PROT</name>